<feature type="transmembrane region" description="Helical" evidence="1">
    <location>
        <begin position="63"/>
        <end position="84"/>
    </location>
</feature>
<keyword evidence="3" id="KW-1185">Reference proteome</keyword>
<proteinExistence type="predicted"/>
<keyword evidence="1" id="KW-1133">Transmembrane helix</keyword>
<evidence type="ECO:0000313" key="3">
    <source>
        <dbReference type="Proteomes" id="UP000242999"/>
    </source>
</evidence>
<dbReference type="RefSeq" id="WP_093308292.1">
    <property type="nucleotide sequence ID" value="NZ_FNYH01000001.1"/>
</dbReference>
<dbReference type="EMBL" id="FNYH01000001">
    <property type="protein sequence ID" value="SEI42024.1"/>
    <property type="molecule type" value="Genomic_DNA"/>
</dbReference>
<sequence length="91" mass="10244">MLRLGLAVLILPLLGLMLVFWQEFQQVDTCLQAGGAYDYREHLCLYEAGAQSEFIPFSARYPWLVNTSLLASLLGLLMCVFALYRPTKPSS</sequence>
<keyword evidence="1" id="KW-0812">Transmembrane</keyword>
<accession>A0A1H6QLX5</accession>
<protein>
    <submittedName>
        <fullName evidence="2">Uncharacterized protein</fullName>
    </submittedName>
</protein>
<dbReference type="STRING" id="64971.SAMN05421831_101428"/>
<dbReference type="OrthoDB" id="6120615at2"/>
<organism evidence="2 3">
    <name type="scientific">Allopseudospirillum japonicum</name>
    <dbReference type="NCBI Taxonomy" id="64971"/>
    <lineage>
        <taxon>Bacteria</taxon>
        <taxon>Pseudomonadati</taxon>
        <taxon>Pseudomonadota</taxon>
        <taxon>Gammaproteobacteria</taxon>
        <taxon>Oceanospirillales</taxon>
        <taxon>Oceanospirillaceae</taxon>
        <taxon>Allopseudospirillum</taxon>
    </lineage>
</organism>
<gene>
    <name evidence="2" type="ORF">SAMN05421831_101428</name>
</gene>
<reference evidence="3" key="1">
    <citation type="submission" date="2016-10" db="EMBL/GenBank/DDBJ databases">
        <authorList>
            <person name="Varghese N."/>
            <person name="Submissions S."/>
        </authorList>
    </citation>
    <scope>NUCLEOTIDE SEQUENCE [LARGE SCALE GENOMIC DNA]</scope>
    <source>
        <strain evidence="3">DSM 7165</strain>
    </source>
</reference>
<dbReference type="AlphaFoldDB" id="A0A1H6QLX5"/>
<dbReference type="Proteomes" id="UP000242999">
    <property type="component" value="Unassembled WGS sequence"/>
</dbReference>
<keyword evidence="1" id="KW-0472">Membrane</keyword>
<name>A0A1H6QLX5_9GAMM</name>
<evidence type="ECO:0000313" key="2">
    <source>
        <dbReference type="EMBL" id="SEI42024.1"/>
    </source>
</evidence>
<evidence type="ECO:0000256" key="1">
    <source>
        <dbReference type="SAM" id="Phobius"/>
    </source>
</evidence>